<dbReference type="HAMAP" id="MF_01369_B">
    <property type="entry name" value="Ribosomal_uL23_B"/>
    <property type="match status" value="1"/>
</dbReference>
<dbReference type="InterPro" id="IPR013025">
    <property type="entry name" value="Ribosomal_uL23-like"/>
</dbReference>
<dbReference type="GO" id="GO:1990904">
    <property type="term" value="C:ribonucleoprotein complex"/>
    <property type="evidence" value="ECO:0007669"/>
    <property type="project" value="UniProtKB-KW"/>
</dbReference>
<reference evidence="5 6" key="1">
    <citation type="submission" date="2019-09" db="EMBL/GenBank/DDBJ databases">
        <title>Genomes of Cryomorphaceae.</title>
        <authorList>
            <person name="Bowman J.P."/>
        </authorList>
    </citation>
    <scope>NUCLEOTIDE SEQUENCE [LARGE SCALE GENOMIC DNA]</scope>
    <source>
        <strain evidence="5 6">KCTC 52047</strain>
    </source>
</reference>
<dbReference type="InterPro" id="IPR012678">
    <property type="entry name" value="Ribosomal_uL23/eL15/eS24_sf"/>
</dbReference>
<dbReference type="RefSeq" id="WP_151166229.1">
    <property type="nucleotide sequence ID" value="NZ_WACR01000001.1"/>
</dbReference>
<dbReference type="Pfam" id="PF00276">
    <property type="entry name" value="Ribosomal_L23"/>
    <property type="match status" value="1"/>
</dbReference>
<keyword evidence="4" id="KW-0694">RNA-binding</keyword>
<keyword evidence="3 4" id="KW-0687">Ribonucleoprotein</keyword>
<comment type="function">
    <text evidence="4">One of the early assembly proteins it binds 23S rRNA. One of the proteins that surrounds the polypeptide exit tunnel on the outside of the ribosome. Forms the main docking site for trigger factor binding to the ribosome.</text>
</comment>
<dbReference type="Gene3D" id="3.30.70.330">
    <property type="match status" value="1"/>
</dbReference>
<dbReference type="NCBIfam" id="NF004363">
    <property type="entry name" value="PRK05738.2-4"/>
    <property type="match status" value="1"/>
</dbReference>
<evidence type="ECO:0000313" key="5">
    <source>
        <dbReference type="EMBL" id="KAB1066241.1"/>
    </source>
</evidence>
<keyword evidence="2 4" id="KW-0689">Ribosomal protein</keyword>
<evidence type="ECO:0000256" key="4">
    <source>
        <dbReference type="HAMAP-Rule" id="MF_01369"/>
    </source>
</evidence>
<comment type="subunit">
    <text evidence="4">Part of the 50S ribosomal subunit. Contacts protein L29, and trigger factor when it is bound to the ribosome.</text>
</comment>
<evidence type="ECO:0000256" key="3">
    <source>
        <dbReference type="ARBA" id="ARBA00023274"/>
    </source>
</evidence>
<dbReference type="OrthoDB" id="9797862at2"/>
<evidence type="ECO:0000313" key="6">
    <source>
        <dbReference type="Proteomes" id="UP000435357"/>
    </source>
</evidence>
<comment type="caution">
    <text evidence="5">The sequence shown here is derived from an EMBL/GenBank/DDBJ whole genome shotgun (WGS) entry which is preliminary data.</text>
</comment>
<dbReference type="GO" id="GO:0019843">
    <property type="term" value="F:rRNA binding"/>
    <property type="evidence" value="ECO:0007669"/>
    <property type="project" value="UniProtKB-UniRule"/>
</dbReference>
<dbReference type="PANTHER" id="PTHR11620">
    <property type="entry name" value="60S RIBOSOMAL PROTEIN L23A"/>
    <property type="match status" value="1"/>
</dbReference>
<dbReference type="InterPro" id="IPR012677">
    <property type="entry name" value="Nucleotide-bd_a/b_plait_sf"/>
</dbReference>
<dbReference type="EMBL" id="WACR01000001">
    <property type="protein sequence ID" value="KAB1066241.1"/>
    <property type="molecule type" value="Genomic_DNA"/>
</dbReference>
<name>A0A6N6MAN3_9FLAO</name>
<dbReference type="Proteomes" id="UP000435357">
    <property type="component" value="Unassembled WGS sequence"/>
</dbReference>
<dbReference type="GO" id="GO:0003735">
    <property type="term" value="F:structural constituent of ribosome"/>
    <property type="evidence" value="ECO:0007669"/>
    <property type="project" value="InterPro"/>
</dbReference>
<protein>
    <recommendedName>
        <fullName evidence="4">Large ribosomal subunit protein uL23</fullName>
    </recommendedName>
</protein>
<organism evidence="5 6">
    <name type="scientific">Salibacter halophilus</name>
    <dbReference type="NCBI Taxonomy" id="1803916"/>
    <lineage>
        <taxon>Bacteria</taxon>
        <taxon>Pseudomonadati</taxon>
        <taxon>Bacteroidota</taxon>
        <taxon>Flavobacteriia</taxon>
        <taxon>Flavobacteriales</taxon>
        <taxon>Salibacteraceae</taxon>
        <taxon>Salibacter</taxon>
    </lineage>
</organism>
<dbReference type="AlphaFoldDB" id="A0A6N6MAN3"/>
<dbReference type="GO" id="GO:0005840">
    <property type="term" value="C:ribosome"/>
    <property type="evidence" value="ECO:0007669"/>
    <property type="project" value="UniProtKB-KW"/>
</dbReference>
<gene>
    <name evidence="4" type="primary">rplW</name>
    <name evidence="5" type="ORF">F3059_01840</name>
</gene>
<comment type="similarity">
    <text evidence="1 4">Belongs to the universal ribosomal protein uL23 family.</text>
</comment>
<evidence type="ECO:0000256" key="1">
    <source>
        <dbReference type="ARBA" id="ARBA00006700"/>
    </source>
</evidence>
<dbReference type="GO" id="GO:0006412">
    <property type="term" value="P:translation"/>
    <property type="evidence" value="ECO:0007669"/>
    <property type="project" value="UniProtKB-UniRule"/>
</dbReference>
<proteinExistence type="inferred from homology"/>
<dbReference type="SUPFAM" id="SSF54189">
    <property type="entry name" value="Ribosomal proteins S24e, L23 and L15e"/>
    <property type="match status" value="1"/>
</dbReference>
<accession>A0A6N6MAN3</accession>
<evidence type="ECO:0000256" key="2">
    <source>
        <dbReference type="ARBA" id="ARBA00022980"/>
    </source>
</evidence>
<sequence length="96" mass="10829">MSILLKPIITEKMTNESELRNKYAFKVQREANKIEIKDAVEDAYGVTVESVNTMVHPGKRKTRYTKTGIIDGNTGTYKKAVVTVKDGDVIDFYSNI</sequence>
<keyword evidence="6" id="KW-1185">Reference proteome</keyword>
<keyword evidence="4" id="KW-0699">rRNA-binding</keyword>